<protein>
    <submittedName>
        <fullName evidence="2">Testis expressed 44</fullName>
    </submittedName>
</protein>
<dbReference type="GeneTree" id="ENSGT00390000009950"/>
<accession>H0XWA3</accession>
<name>H0XWA3_OTOGA</name>
<organism evidence="2 3">
    <name type="scientific">Otolemur garnettii</name>
    <name type="common">Small-eared galago</name>
    <name type="synonym">Garnett's greater bushbaby</name>
    <dbReference type="NCBI Taxonomy" id="30611"/>
    <lineage>
        <taxon>Eukaryota</taxon>
        <taxon>Metazoa</taxon>
        <taxon>Chordata</taxon>
        <taxon>Craniata</taxon>
        <taxon>Vertebrata</taxon>
        <taxon>Euteleostomi</taxon>
        <taxon>Mammalia</taxon>
        <taxon>Eutheria</taxon>
        <taxon>Euarchontoglires</taxon>
        <taxon>Primates</taxon>
        <taxon>Strepsirrhini</taxon>
        <taxon>Lorisiformes</taxon>
        <taxon>Galagidae</taxon>
        <taxon>Otolemur</taxon>
    </lineage>
</organism>
<reference evidence="2" key="3">
    <citation type="submission" date="2025-09" db="UniProtKB">
        <authorList>
            <consortium name="Ensembl"/>
        </authorList>
    </citation>
    <scope>IDENTIFICATION</scope>
</reference>
<dbReference type="FunCoup" id="H0XWA3">
    <property type="interactions" value="67"/>
</dbReference>
<feature type="compositionally biased region" description="Polar residues" evidence="1">
    <location>
        <begin position="182"/>
        <end position="191"/>
    </location>
</feature>
<feature type="compositionally biased region" description="Low complexity" evidence="1">
    <location>
        <begin position="37"/>
        <end position="59"/>
    </location>
</feature>
<reference evidence="3" key="1">
    <citation type="submission" date="2011-03" db="EMBL/GenBank/DDBJ databases">
        <title>Version 3 of the genome sequence of Otolemur garnettii (Bushbaby).</title>
        <authorList>
            <consortium name="The Broad Institute Genome Sequencing Platform"/>
            <person name="Di Palma F."/>
            <person name="Johnson J."/>
            <person name="Lander E.S."/>
            <person name="Lindblad-Toh K."/>
            <person name="Jaffe D.B."/>
            <person name="Gnerre S."/>
            <person name="MacCallum I."/>
            <person name="Przybylski D."/>
            <person name="Ribeiro F.J."/>
            <person name="Burton J.N."/>
            <person name="Walker B.J."/>
            <person name="Sharpe T."/>
            <person name="Hall G."/>
        </authorList>
    </citation>
    <scope>NUCLEOTIDE SEQUENCE [LARGE SCALE GENOMIC DNA]</scope>
</reference>
<dbReference type="HOGENOM" id="CLU_038692_0_0_1"/>
<dbReference type="Proteomes" id="UP000005225">
    <property type="component" value="Unassembled WGS sequence"/>
</dbReference>
<dbReference type="InParanoid" id="H0XWA3"/>
<dbReference type="STRING" id="30611.ENSOGAP00000020396"/>
<dbReference type="eggNOG" id="ENOG502TDPT">
    <property type="taxonomic scope" value="Eukaryota"/>
</dbReference>
<dbReference type="EMBL" id="AAQR03030086">
    <property type="status" value="NOT_ANNOTATED_CDS"/>
    <property type="molecule type" value="Genomic_DNA"/>
</dbReference>
<dbReference type="OMA" id="VWSETTM"/>
<dbReference type="EMBL" id="AAQR03030087">
    <property type="status" value="NOT_ANNOTATED_CDS"/>
    <property type="molecule type" value="Genomic_DNA"/>
</dbReference>
<dbReference type="AlphaFoldDB" id="H0XWA3"/>
<feature type="region of interest" description="Disordered" evidence="1">
    <location>
        <begin position="115"/>
        <end position="201"/>
    </location>
</feature>
<dbReference type="Pfam" id="PF15727">
    <property type="entry name" value="DUF4678"/>
    <property type="match status" value="1"/>
</dbReference>
<evidence type="ECO:0000313" key="3">
    <source>
        <dbReference type="Proteomes" id="UP000005225"/>
    </source>
</evidence>
<feature type="region of interest" description="Disordered" evidence="1">
    <location>
        <begin position="1"/>
        <end position="79"/>
    </location>
</feature>
<keyword evidence="3" id="KW-1185">Reference proteome</keyword>
<sequence>SPTPGSPEASLSNSNPADSTIGTSQDEVFPPADVLVSESSPVQTSESSPVQASESSPVQTVTSLSGDIHQDEIPPGRSQEMLKKMTFLFPRQDSVDLQVSTSLPDQTWDRVVEDSKATHSMVALPHHSLSKEKTPQVEGISNTEPELAPHASSAEGSVGSESIQSQPTVSDTDTSSRDTQDQPEPQATSTTKDAEKKSGSPKALCFNTKISSSSDEFQTVTEDLVTSGEWQTPPYYPSPENSVSLLSSPQEVALERTPLDPNLYMASEENNYMRSMTSLLGGGEGSISSLADILVWSETTMGMGMATGFLASGRDTVADMLHSPGPSLRSVSSILGSASSAFSSGLASGTGSALRSVTHMLETVERRTVEGIRSAMRYLTSHLTTRRAHAGSNCD</sequence>
<dbReference type="GO" id="GO:0005737">
    <property type="term" value="C:cytoplasm"/>
    <property type="evidence" value="ECO:0007669"/>
    <property type="project" value="Ensembl"/>
</dbReference>
<dbReference type="PANTHER" id="PTHR37365">
    <property type="entry name" value="TESTIS-EXPRESSED PROTEIN 44"/>
    <property type="match status" value="1"/>
</dbReference>
<reference evidence="2" key="2">
    <citation type="submission" date="2025-08" db="UniProtKB">
        <authorList>
            <consortium name="Ensembl"/>
        </authorList>
    </citation>
    <scope>IDENTIFICATION</scope>
</reference>
<dbReference type="Ensembl" id="ENSOGAT00000028789.1">
    <property type="protein sequence ID" value="ENSOGAP00000020396.1"/>
    <property type="gene ID" value="ENSOGAG00000029946.1"/>
</dbReference>
<feature type="compositionally biased region" description="Low complexity" evidence="1">
    <location>
        <begin position="151"/>
        <end position="162"/>
    </location>
</feature>
<proteinExistence type="predicted"/>
<dbReference type="PANTHER" id="PTHR37365:SF1">
    <property type="entry name" value="TESTIS-EXPRESSED PROTEIN 44"/>
    <property type="match status" value="1"/>
</dbReference>
<evidence type="ECO:0000256" key="1">
    <source>
        <dbReference type="SAM" id="MobiDB-lite"/>
    </source>
</evidence>
<evidence type="ECO:0000313" key="2">
    <source>
        <dbReference type="Ensembl" id="ENSOGAP00000020396.1"/>
    </source>
</evidence>
<feature type="compositionally biased region" description="Polar residues" evidence="1">
    <location>
        <begin position="9"/>
        <end position="26"/>
    </location>
</feature>
<dbReference type="InterPro" id="IPR031460">
    <property type="entry name" value="DUF4678"/>
</dbReference>